<dbReference type="CDD" id="cd00438">
    <property type="entry name" value="cupin_RmlC"/>
    <property type="match status" value="1"/>
</dbReference>
<evidence type="ECO:0000256" key="3">
    <source>
        <dbReference type="ARBA" id="ARBA00012098"/>
    </source>
</evidence>
<sequence length="187" mass="21376">MHITSLSLPGLLLLDPQLFRDERGYFFEVSRSSELTQIFRGIDFVQESQSGSYQNVLRGLHYQLNKPQAKLLRVLTGRIFDVVVDLRQQSASFGRWFGIELCSDKKQQLFIPAGFAHGFLTLSTYAEVLYKTDQYYDPASERSIRWDDPQLAIQWPLKEAPILSAKDAKATTFAHADIFLNMGSDHI</sequence>
<accession>A0A5C8LT19</accession>
<name>A0A5C8LT19_9GAMM</name>
<dbReference type="Pfam" id="PF00908">
    <property type="entry name" value="dTDP_sugar_isom"/>
    <property type="match status" value="1"/>
</dbReference>
<dbReference type="UniPathway" id="UPA00124"/>
<dbReference type="PANTHER" id="PTHR21047">
    <property type="entry name" value="DTDP-6-DEOXY-D-GLUCOSE-3,5 EPIMERASE"/>
    <property type="match status" value="1"/>
</dbReference>
<dbReference type="InterPro" id="IPR011051">
    <property type="entry name" value="RmlC_Cupin_sf"/>
</dbReference>
<evidence type="ECO:0000256" key="2">
    <source>
        <dbReference type="ARBA" id="ARBA00001997"/>
    </source>
</evidence>
<dbReference type="PANTHER" id="PTHR21047:SF2">
    <property type="entry name" value="THYMIDINE DIPHOSPHO-4-KETO-RHAMNOSE 3,5-EPIMERASE"/>
    <property type="match status" value="1"/>
</dbReference>
<dbReference type="GO" id="GO:0000271">
    <property type="term" value="P:polysaccharide biosynthetic process"/>
    <property type="evidence" value="ECO:0007669"/>
    <property type="project" value="TreeGrafter"/>
</dbReference>
<organism evidence="8 9">
    <name type="scientific">Rheinheimera tangshanensis</name>
    <dbReference type="NCBI Taxonomy" id="400153"/>
    <lineage>
        <taxon>Bacteria</taxon>
        <taxon>Pseudomonadati</taxon>
        <taxon>Pseudomonadota</taxon>
        <taxon>Gammaproteobacteria</taxon>
        <taxon>Chromatiales</taxon>
        <taxon>Chromatiaceae</taxon>
        <taxon>Rheinheimera</taxon>
    </lineage>
</organism>
<protein>
    <recommendedName>
        <fullName evidence="4 7">dTDP-4-dehydrorhamnose 3,5-epimerase</fullName>
        <ecNumber evidence="3 7">5.1.3.13</ecNumber>
    </recommendedName>
    <alternativeName>
        <fullName evidence="7">Thymidine diphospho-4-keto-rhamnose 3,5-epimerase</fullName>
    </alternativeName>
</protein>
<dbReference type="EC" id="5.1.3.13" evidence="3 7"/>
<dbReference type="SUPFAM" id="SSF51182">
    <property type="entry name" value="RmlC-like cupins"/>
    <property type="match status" value="1"/>
</dbReference>
<evidence type="ECO:0000313" key="9">
    <source>
        <dbReference type="Proteomes" id="UP000321814"/>
    </source>
</evidence>
<comment type="subunit">
    <text evidence="7">Homodimer.</text>
</comment>
<comment type="function">
    <text evidence="2 7">Catalyzes the epimerization of the C3' and C5'positions of dTDP-6-deoxy-D-xylo-4-hexulose, forming dTDP-6-deoxy-L-lyxo-4-hexulose.</text>
</comment>
<feature type="active site" description="Proton acceptor" evidence="5">
    <location>
        <position position="61"/>
    </location>
</feature>
<dbReference type="NCBIfam" id="TIGR01221">
    <property type="entry name" value="rmlC"/>
    <property type="match status" value="1"/>
</dbReference>
<evidence type="ECO:0000256" key="1">
    <source>
        <dbReference type="ARBA" id="ARBA00001298"/>
    </source>
</evidence>
<feature type="site" description="Participates in a stacking interaction with the thymidine ring of dTDP-4-oxo-6-deoxyglucose" evidence="6">
    <location>
        <position position="136"/>
    </location>
</feature>
<dbReference type="AlphaFoldDB" id="A0A5C8LT19"/>
<reference evidence="8 9" key="1">
    <citation type="submission" date="2019-08" db="EMBL/GenBank/DDBJ databases">
        <title>Draft genome analysis of Rheinheimera tangshanensis isolated from the roots of fresh rice plants (Oryza sativa).</title>
        <authorList>
            <person name="Yu Q."/>
            <person name="Qi Y."/>
            <person name="Zhang H."/>
            <person name="Pu J."/>
        </authorList>
    </citation>
    <scope>NUCLEOTIDE SEQUENCE [LARGE SCALE GENOMIC DNA]</scope>
    <source>
        <strain evidence="8 9">JA3-B52</strain>
    </source>
</reference>
<evidence type="ECO:0000256" key="7">
    <source>
        <dbReference type="RuleBase" id="RU364069"/>
    </source>
</evidence>
<gene>
    <name evidence="8" type="primary">rfbC</name>
    <name evidence="8" type="ORF">FU839_11160</name>
</gene>
<comment type="caution">
    <text evidence="8">The sequence shown here is derived from an EMBL/GenBank/DDBJ whole genome shotgun (WGS) entry which is preliminary data.</text>
</comment>
<keyword evidence="7 8" id="KW-0413">Isomerase</keyword>
<proteinExistence type="inferred from homology"/>
<comment type="similarity">
    <text evidence="7">Belongs to the dTDP-4-dehydrorhamnose 3,5-epimerase family.</text>
</comment>
<comment type="pathway">
    <text evidence="7">Carbohydrate biosynthesis; dTDP-L-rhamnose biosynthesis.</text>
</comment>
<keyword evidence="9" id="KW-1185">Reference proteome</keyword>
<feature type="active site" description="Proton donor" evidence="5">
    <location>
        <position position="130"/>
    </location>
</feature>
<dbReference type="InterPro" id="IPR000888">
    <property type="entry name" value="RmlC-like"/>
</dbReference>
<dbReference type="GO" id="GO:0008830">
    <property type="term" value="F:dTDP-4-dehydrorhamnose 3,5-epimerase activity"/>
    <property type="evidence" value="ECO:0007669"/>
    <property type="project" value="UniProtKB-UniRule"/>
</dbReference>
<dbReference type="EMBL" id="VRLR01000006">
    <property type="protein sequence ID" value="TXK80511.1"/>
    <property type="molecule type" value="Genomic_DNA"/>
</dbReference>
<dbReference type="Gene3D" id="2.60.120.10">
    <property type="entry name" value="Jelly Rolls"/>
    <property type="match status" value="1"/>
</dbReference>
<evidence type="ECO:0000256" key="4">
    <source>
        <dbReference type="ARBA" id="ARBA00019595"/>
    </source>
</evidence>
<dbReference type="RefSeq" id="WP_147904416.1">
    <property type="nucleotide sequence ID" value="NZ_BAAAGC010000010.1"/>
</dbReference>
<evidence type="ECO:0000256" key="5">
    <source>
        <dbReference type="PIRSR" id="PIRSR600888-1"/>
    </source>
</evidence>
<dbReference type="Proteomes" id="UP000321814">
    <property type="component" value="Unassembled WGS sequence"/>
</dbReference>
<evidence type="ECO:0000256" key="6">
    <source>
        <dbReference type="PIRSR" id="PIRSR600888-3"/>
    </source>
</evidence>
<dbReference type="OrthoDB" id="9800680at2"/>
<dbReference type="InterPro" id="IPR014710">
    <property type="entry name" value="RmlC-like_jellyroll"/>
</dbReference>
<comment type="catalytic activity">
    <reaction evidence="1 7">
        <text>dTDP-4-dehydro-6-deoxy-alpha-D-glucose = dTDP-4-dehydro-beta-L-rhamnose</text>
        <dbReference type="Rhea" id="RHEA:16969"/>
        <dbReference type="ChEBI" id="CHEBI:57649"/>
        <dbReference type="ChEBI" id="CHEBI:62830"/>
        <dbReference type="EC" id="5.1.3.13"/>
    </reaction>
</comment>
<dbReference type="GO" id="GO:0019305">
    <property type="term" value="P:dTDP-rhamnose biosynthetic process"/>
    <property type="evidence" value="ECO:0007669"/>
    <property type="project" value="UniProtKB-UniRule"/>
</dbReference>
<evidence type="ECO:0000313" key="8">
    <source>
        <dbReference type="EMBL" id="TXK80511.1"/>
    </source>
</evidence>
<dbReference type="GO" id="GO:0005829">
    <property type="term" value="C:cytosol"/>
    <property type="evidence" value="ECO:0007669"/>
    <property type="project" value="TreeGrafter"/>
</dbReference>